<organism evidence="6 7">
    <name type="scientific">Candidatus Doudnabacteria bacterium RIFCSPHIGHO2_02_FULL_46_11</name>
    <dbReference type="NCBI Taxonomy" id="1817832"/>
    <lineage>
        <taxon>Bacteria</taxon>
        <taxon>Candidatus Doudnaibacteriota</taxon>
    </lineage>
</organism>
<sequence length="140" mass="15803">MDEPTENKLCGVSTKAVVLDKEGRLLTLFRTETAPVRPNTWDLPGGDLDYGEEPEKGIVREVKEETGLDVTDVKIFDASARIDHEGVHWLTLAYKCLAINGNVKLSDEHNDYKWVTPEEFLKLESGPKLMRYVQAIKNSN</sequence>
<comment type="similarity">
    <text evidence="4">Belongs to the Nudix hydrolase family.</text>
</comment>
<dbReference type="Pfam" id="PF00293">
    <property type="entry name" value="NUDIX"/>
    <property type="match status" value="1"/>
</dbReference>
<dbReference type="SUPFAM" id="SSF55811">
    <property type="entry name" value="Nudix"/>
    <property type="match status" value="1"/>
</dbReference>
<evidence type="ECO:0000256" key="3">
    <source>
        <dbReference type="ARBA" id="ARBA00022842"/>
    </source>
</evidence>
<accession>A0A1F5P8C1</accession>
<dbReference type="STRING" id="1817832.A3J48_00850"/>
<evidence type="ECO:0000313" key="7">
    <source>
        <dbReference type="Proteomes" id="UP000176786"/>
    </source>
</evidence>
<evidence type="ECO:0000256" key="1">
    <source>
        <dbReference type="ARBA" id="ARBA00001946"/>
    </source>
</evidence>
<protein>
    <recommendedName>
        <fullName evidence="5">Nudix hydrolase domain-containing protein</fullName>
    </recommendedName>
</protein>
<comment type="caution">
    <text evidence="6">The sequence shown here is derived from an EMBL/GenBank/DDBJ whole genome shotgun (WGS) entry which is preliminary data.</text>
</comment>
<dbReference type="GO" id="GO:0016787">
    <property type="term" value="F:hydrolase activity"/>
    <property type="evidence" value="ECO:0007669"/>
    <property type="project" value="UniProtKB-KW"/>
</dbReference>
<comment type="cofactor">
    <cofactor evidence="1">
        <name>Mg(2+)</name>
        <dbReference type="ChEBI" id="CHEBI:18420"/>
    </cofactor>
</comment>
<dbReference type="PROSITE" id="PS51462">
    <property type="entry name" value="NUDIX"/>
    <property type="match status" value="1"/>
</dbReference>
<name>A0A1F5P8C1_9BACT</name>
<feature type="domain" description="Nudix hydrolase" evidence="5">
    <location>
        <begin position="9"/>
        <end position="137"/>
    </location>
</feature>
<dbReference type="Gene3D" id="3.90.79.10">
    <property type="entry name" value="Nucleoside Triphosphate Pyrophosphohydrolase"/>
    <property type="match status" value="1"/>
</dbReference>
<dbReference type="PANTHER" id="PTHR43046:SF12">
    <property type="entry name" value="GDP-MANNOSE MANNOSYL HYDROLASE"/>
    <property type="match status" value="1"/>
</dbReference>
<reference evidence="6 7" key="1">
    <citation type="journal article" date="2016" name="Nat. Commun.">
        <title>Thousands of microbial genomes shed light on interconnected biogeochemical processes in an aquifer system.</title>
        <authorList>
            <person name="Anantharaman K."/>
            <person name="Brown C.T."/>
            <person name="Hug L.A."/>
            <person name="Sharon I."/>
            <person name="Castelle C.J."/>
            <person name="Probst A.J."/>
            <person name="Thomas B.C."/>
            <person name="Singh A."/>
            <person name="Wilkins M.J."/>
            <person name="Karaoz U."/>
            <person name="Brodie E.L."/>
            <person name="Williams K.H."/>
            <person name="Hubbard S.S."/>
            <person name="Banfield J.F."/>
        </authorList>
    </citation>
    <scope>NUCLEOTIDE SEQUENCE [LARGE SCALE GENOMIC DNA]</scope>
</reference>
<evidence type="ECO:0000256" key="4">
    <source>
        <dbReference type="RuleBase" id="RU003476"/>
    </source>
</evidence>
<dbReference type="PRINTS" id="PR00502">
    <property type="entry name" value="NUDIXFAMILY"/>
</dbReference>
<dbReference type="InterPro" id="IPR000086">
    <property type="entry name" value="NUDIX_hydrolase_dom"/>
</dbReference>
<proteinExistence type="inferred from homology"/>
<evidence type="ECO:0000256" key="2">
    <source>
        <dbReference type="ARBA" id="ARBA00022801"/>
    </source>
</evidence>
<evidence type="ECO:0000313" key="6">
    <source>
        <dbReference type="EMBL" id="OGE86153.1"/>
    </source>
</evidence>
<dbReference type="InterPro" id="IPR020476">
    <property type="entry name" value="Nudix_hydrolase"/>
</dbReference>
<dbReference type="PANTHER" id="PTHR43046">
    <property type="entry name" value="GDP-MANNOSE MANNOSYL HYDROLASE"/>
    <property type="match status" value="1"/>
</dbReference>
<dbReference type="PROSITE" id="PS00893">
    <property type="entry name" value="NUDIX_BOX"/>
    <property type="match status" value="1"/>
</dbReference>
<keyword evidence="2 4" id="KW-0378">Hydrolase</keyword>
<evidence type="ECO:0000259" key="5">
    <source>
        <dbReference type="PROSITE" id="PS51462"/>
    </source>
</evidence>
<dbReference type="Proteomes" id="UP000176786">
    <property type="component" value="Unassembled WGS sequence"/>
</dbReference>
<dbReference type="InterPro" id="IPR020084">
    <property type="entry name" value="NUDIX_hydrolase_CS"/>
</dbReference>
<dbReference type="InterPro" id="IPR015797">
    <property type="entry name" value="NUDIX_hydrolase-like_dom_sf"/>
</dbReference>
<dbReference type="AlphaFoldDB" id="A0A1F5P8C1"/>
<dbReference type="EMBL" id="MFES01000008">
    <property type="protein sequence ID" value="OGE86153.1"/>
    <property type="molecule type" value="Genomic_DNA"/>
</dbReference>
<gene>
    <name evidence="6" type="ORF">A3J48_00850</name>
</gene>
<keyword evidence="3" id="KW-0460">Magnesium</keyword>